<dbReference type="InterPro" id="IPR009053">
    <property type="entry name" value="Prefoldin"/>
</dbReference>
<dbReference type="CDD" id="cd22860">
    <property type="entry name" value="PDRG1"/>
    <property type="match status" value="1"/>
</dbReference>
<proteinExistence type="predicted"/>
<dbReference type="EMBL" id="JAEPRB010000043">
    <property type="protein sequence ID" value="KAG2224387.1"/>
    <property type="molecule type" value="Genomic_DNA"/>
</dbReference>
<evidence type="ECO:0000256" key="2">
    <source>
        <dbReference type="ARBA" id="ARBA00022490"/>
    </source>
</evidence>
<dbReference type="GO" id="GO:0005737">
    <property type="term" value="C:cytoplasm"/>
    <property type="evidence" value="ECO:0007669"/>
    <property type="project" value="UniProtKB-SubCell"/>
</dbReference>
<gene>
    <name evidence="4" type="ORF">INT45_002926</name>
</gene>
<reference evidence="4 5" key="1">
    <citation type="submission" date="2020-12" db="EMBL/GenBank/DDBJ databases">
        <title>Metabolic potential, ecology and presence of endohyphal bacteria is reflected in genomic diversity of Mucoromycotina.</title>
        <authorList>
            <person name="Muszewska A."/>
            <person name="Okrasinska A."/>
            <person name="Steczkiewicz K."/>
            <person name="Drgas O."/>
            <person name="Orlowska M."/>
            <person name="Perlinska-Lenart U."/>
            <person name="Aleksandrzak-Piekarczyk T."/>
            <person name="Szatraj K."/>
            <person name="Zielenkiewicz U."/>
            <person name="Pilsyk S."/>
            <person name="Malc E."/>
            <person name="Mieczkowski P."/>
            <person name="Kruszewska J.S."/>
            <person name="Biernat P."/>
            <person name="Pawlowska J."/>
        </authorList>
    </citation>
    <scope>NUCLEOTIDE SEQUENCE [LARGE SCALE GENOMIC DNA]</scope>
    <source>
        <strain evidence="4 5">CBS 142.35</strain>
    </source>
</reference>
<comment type="caution">
    <text evidence="4">The sequence shown here is derived from an EMBL/GenBank/DDBJ whole genome shotgun (WGS) entry which is preliminary data.</text>
</comment>
<sequence length="124" mass="14547">CIIKKKKLVLADRERLADEIFMNKQAVIDHDRKRNANREGINQLTRGKLKNEKKVWIMTGGDMFIKLPVKDAKDYIEKDQKVLTEKIDLSRKTMKENVQKLEGYDMKGFDLKSITSEDLYDITK</sequence>
<dbReference type="PANTHER" id="PTHR21162">
    <property type="entry name" value="P53 AND DNA DAMAGE-REGULATED PROTEIN"/>
    <property type="match status" value="1"/>
</dbReference>
<dbReference type="AlphaFoldDB" id="A0A8H7S7T3"/>
<dbReference type="SUPFAM" id="SSF46579">
    <property type="entry name" value="Prefoldin"/>
    <property type="match status" value="1"/>
</dbReference>
<evidence type="ECO:0000256" key="3">
    <source>
        <dbReference type="ARBA" id="ARBA00023186"/>
    </source>
</evidence>
<keyword evidence="5" id="KW-1185">Reference proteome</keyword>
<keyword evidence="2" id="KW-0963">Cytoplasm</keyword>
<evidence type="ECO:0000313" key="4">
    <source>
        <dbReference type="EMBL" id="KAG2224387.1"/>
    </source>
</evidence>
<evidence type="ECO:0000313" key="5">
    <source>
        <dbReference type="Proteomes" id="UP000646827"/>
    </source>
</evidence>
<dbReference type="InterPro" id="IPR030482">
    <property type="entry name" value="PDRG1"/>
</dbReference>
<feature type="non-terminal residue" evidence="4">
    <location>
        <position position="1"/>
    </location>
</feature>
<comment type="subcellular location">
    <subcellularLocation>
        <location evidence="1">Cytoplasm</location>
    </subcellularLocation>
</comment>
<name>A0A8H7S7T3_9FUNG</name>
<dbReference type="OrthoDB" id="20282at2759"/>
<organism evidence="4 5">
    <name type="scientific">Circinella minor</name>
    <dbReference type="NCBI Taxonomy" id="1195481"/>
    <lineage>
        <taxon>Eukaryota</taxon>
        <taxon>Fungi</taxon>
        <taxon>Fungi incertae sedis</taxon>
        <taxon>Mucoromycota</taxon>
        <taxon>Mucoromycotina</taxon>
        <taxon>Mucoromycetes</taxon>
        <taxon>Mucorales</taxon>
        <taxon>Lichtheimiaceae</taxon>
        <taxon>Circinella</taxon>
    </lineage>
</organism>
<dbReference type="Gene3D" id="1.10.287.370">
    <property type="match status" value="1"/>
</dbReference>
<protein>
    <recommendedName>
        <fullName evidence="6">P53 and DNA damage-regulated protein 1</fullName>
    </recommendedName>
</protein>
<dbReference type="Proteomes" id="UP000646827">
    <property type="component" value="Unassembled WGS sequence"/>
</dbReference>
<keyword evidence="3" id="KW-0143">Chaperone</keyword>
<dbReference type="PANTHER" id="PTHR21162:SF0">
    <property type="entry name" value="P53 AND DNA DAMAGE-REGULATED PROTEIN 1"/>
    <property type="match status" value="1"/>
</dbReference>
<evidence type="ECO:0000256" key="1">
    <source>
        <dbReference type="ARBA" id="ARBA00004496"/>
    </source>
</evidence>
<evidence type="ECO:0008006" key="6">
    <source>
        <dbReference type="Google" id="ProtNLM"/>
    </source>
</evidence>
<accession>A0A8H7S7T3</accession>